<keyword evidence="2" id="KW-0812">Transmembrane</keyword>
<evidence type="ECO:0000313" key="4">
    <source>
        <dbReference type="Proteomes" id="UP000441336"/>
    </source>
</evidence>
<reference evidence="3 4" key="1">
    <citation type="submission" date="2019-12" db="EMBL/GenBank/DDBJ databases">
        <title>Hymenobacter sp. HMF4947 Genome sequencing and assembly.</title>
        <authorList>
            <person name="Kang H."/>
            <person name="Cha I."/>
            <person name="Kim H."/>
            <person name="Joh K."/>
        </authorList>
    </citation>
    <scope>NUCLEOTIDE SEQUENCE [LARGE SCALE GENOMIC DNA]</scope>
    <source>
        <strain evidence="3 4">HMF4947</strain>
    </source>
</reference>
<protein>
    <submittedName>
        <fullName evidence="3">Uncharacterized protein</fullName>
    </submittedName>
</protein>
<dbReference type="RefSeq" id="WP_157569604.1">
    <property type="nucleotide sequence ID" value="NZ_WQKZ01000008.1"/>
</dbReference>
<feature type="compositionally biased region" description="Polar residues" evidence="1">
    <location>
        <begin position="54"/>
        <end position="72"/>
    </location>
</feature>
<accession>A0A7K1TKM1</accession>
<keyword evidence="2" id="KW-1133">Transmembrane helix</keyword>
<evidence type="ECO:0000256" key="2">
    <source>
        <dbReference type="SAM" id="Phobius"/>
    </source>
</evidence>
<dbReference type="EMBL" id="WQKZ01000008">
    <property type="protein sequence ID" value="MVN78955.1"/>
    <property type="molecule type" value="Genomic_DNA"/>
</dbReference>
<proteinExistence type="predicted"/>
<evidence type="ECO:0000256" key="1">
    <source>
        <dbReference type="SAM" id="MobiDB-lite"/>
    </source>
</evidence>
<keyword evidence="2" id="KW-0472">Membrane</keyword>
<sequence length="72" mass="7753">MQPHPPQLPMNDVATTAGPRNWKKGALLLFCVVAGIAALIAFMLPKKHVEGRNAPTSTQHRATSPGFNNPTH</sequence>
<evidence type="ECO:0000313" key="3">
    <source>
        <dbReference type="EMBL" id="MVN78955.1"/>
    </source>
</evidence>
<feature type="transmembrane region" description="Helical" evidence="2">
    <location>
        <begin position="25"/>
        <end position="44"/>
    </location>
</feature>
<keyword evidence="4" id="KW-1185">Reference proteome</keyword>
<gene>
    <name evidence="3" type="ORF">GO988_21710</name>
</gene>
<dbReference type="AlphaFoldDB" id="A0A7K1TKM1"/>
<organism evidence="3 4">
    <name type="scientific">Hymenobacter ginkgonis</name>
    <dbReference type="NCBI Taxonomy" id="2682976"/>
    <lineage>
        <taxon>Bacteria</taxon>
        <taxon>Pseudomonadati</taxon>
        <taxon>Bacteroidota</taxon>
        <taxon>Cytophagia</taxon>
        <taxon>Cytophagales</taxon>
        <taxon>Hymenobacteraceae</taxon>
        <taxon>Hymenobacter</taxon>
    </lineage>
</organism>
<feature type="region of interest" description="Disordered" evidence="1">
    <location>
        <begin position="50"/>
        <end position="72"/>
    </location>
</feature>
<comment type="caution">
    <text evidence="3">The sequence shown here is derived from an EMBL/GenBank/DDBJ whole genome shotgun (WGS) entry which is preliminary data.</text>
</comment>
<name>A0A7K1TKM1_9BACT</name>
<dbReference type="Proteomes" id="UP000441336">
    <property type="component" value="Unassembled WGS sequence"/>
</dbReference>